<gene>
    <name evidence="4" type="ORF">PAUS00366_LOCUS1692</name>
</gene>
<evidence type="ECO:0000313" key="4">
    <source>
        <dbReference type="EMBL" id="CAE0708972.1"/>
    </source>
</evidence>
<feature type="chain" id="PRO_5031179927" evidence="3">
    <location>
        <begin position="21"/>
        <end position="862"/>
    </location>
</feature>
<organism evidence="4">
    <name type="scientific">Pseudo-nitzschia australis</name>
    <dbReference type="NCBI Taxonomy" id="44445"/>
    <lineage>
        <taxon>Eukaryota</taxon>
        <taxon>Sar</taxon>
        <taxon>Stramenopiles</taxon>
        <taxon>Ochrophyta</taxon>
        <taxon>Bacillariophyta</taxon>
        <taxon>Bacillariophyceae</taxon>
        <taxon>Bacillariophycidae</taxon>
        <taxon>Bacillariales</taxon>
        <taxon>Bacillariaceae</taxon>
        <taxon>Pseudo-nitzschia</taxon>
    </lineage>
</organism>
<name>A0A7S4AB27_9STRA</name>
<protein>
    <submittedName>
        <fullName evidence="4">Uncharacterized protein</fullName>
    </submittedName>
</protein>
<reference evidence="4" key="1">
    <citation type="submission" date="2021-01" db="EMBL/GenBank/DDBJ databases">
        <authorList>
            <person name="Corre E."/>
            <person name="Pelletier E."/>
            <person name="Niang G."/>
            <person name="Scheremetjew M."/>
            <person name="Finn R."/>
            <person name="Kale V."/>
            <person name="Holt S."/>
            <person name="Cochrane G."/>
            <person name="Meng A."/>
            <person name="Brown T."/>
            <person name="Cohen L."/>
        </authorList>
    </citation>
    <scope>NUCLEOTIDE SEQUENCE</scope>
    <source>
        <strain evidence="4">10249 10 AB</strain>
    </source>
</reference>
<dbReference type="EMBL" id="HBIX01002285">
    <property type="protein sequence ID" value="CAE0708972.1"/>
    <property type="molecule type" value="Transcribed_RNA"/>
</dbReference>
<feature type="coiled-coil region" evidence="1">
    <location>
        <begin position="340"/>
        <end position="400"/>
    </location>
</feature>
<keyword evidence="1" id="KW-0175">Coiled coil</keyword>
<evidence type="ECO:0000256" key="2">
    <source>
        <dbReference type="SAM" id="MobiDB-lite"/>
    </source>
</evidence>
<feature type="signal peptide" evidence="3">
    <location>
        <begin position="1"/>
        <end position="20"/>
    </location>
</feature>
<feature type="region of interest" description="Disordered" evidence="2">
    <location>
        <begin position="163"/>
        <end position="190"/>
    </location>
</feature>
<sequence length="862" mass="92697">MRFFLPLSIVTLWLAKSNDAFQLPATTRTSSLNRYPEAAARTMDATRSVLFANQSNANDDNNDDDKNENQQRVVVGQKRKRLVSRMKKSLAFLAPVAIIGSSMGAALVANPETAHAGAPVMAIPKAKPNDPVQKAFDRQETKDMAAAQQELSAFQAKARAIEKESGPEARDEFEKEFKASQKRKAEENQEGLEQLKRDLLDQGIDPDLDIEGRRQIILYTRGVDLGDVDGTPHNVEKRYEEQGSSEAFAVQKKAHREMIKAMVQDLKNRDKDPLQYFKLNKEKTDMIINLPTEKAEELAAKYNNNLELYGQIVVPKEGEKSAKELMAENGKTPQEAQKRLQAEAKAKAAAEKAAEKAAAKVEKERVKAEKLAAKAAAKAEKQAAKEAEKAEKEAAKAAAAAASVAAASAAASAAATSTPVAVDAAPVAAPEAEIDVGSIVDDVDSSEVAVADVSAETKAPGKINSVKASAVVVALGGGAFAFKMSRDNAAADEEERQRQFQMLMGESAADDSSDGGVLEVDDETEADEKSPEPVVEAPKKKKKKRRGLKSVFSSKSNGRETNIDNLVASGVKAADFSKTLAKTLTFGAPGRFPDVTSLPGPMPLESFDLDVASSILTEAQTAAGLTKEESAEIFANVVNCMLIDIVDLASTSLKEKDQKVTSDAIGIVITFMDLAASLYGAIAEGIVISPVTYGGDISKNKLEDMFTTYAMSGMADFASMDDKFDKRVSLLQDVFQINPKKAEGLMTKAMQKNMMEMMKSGEMPAGMEDMMSGMGDMGGMGLPGMGDGEEPDPEQLKEMLRALKDLKDSGSLPESELAEVRKQFKEAFGSSIDDVMNGANDAGEDLGAQDKELLDLMKDILE</sequence>
<evidence type="ECO:0000256" key="1">
    <source>
        <dbReference type="SAM" id="Coils"/>
    </source>
</evidence>
<accession>A0A7S4AB27</accession>
<feature type="compositionally biased region" description="Basic residues" evidence="2">
    <location>
        <begin position="539"/>
        <end position="548"/>
    </location>
</feature>
<dbReference type="AlphaFoldDB" id="A0A7S4AB27"/>
<feature type="compositionally biased region" description="Acidic residues" evidence="2">
    <location>
        <begin position="508"/>
        <end position="526"/>
    </location>
</feature>
<keyword evidence="3" id="KW-0732">Signal</keyword>
<evidence type="ECO:0000256" key="3">
    <source>
        <dbReference type="SAM" id="SignalP"/>
    </source>
</evidence>
<proteinExistence type="predicted"/>
<feature type="region of interest" description="Disordered" evidence="2">
    <location>
        <begin position="506"/>
        <end position="556"/>
    </location>
</feature>